<feature type="domain" description="Protein kinase" evidence="1">
    <location>
        <begin position="11"/>
        <end position="410"/>
    </location>
</feature>
<dbReference type="InterPro" id="IPR000719">
    <property type="entry name" value="Prot_kinase_dom"/>
</dbReference>
<accession>A0A6C0IBX0</accession>
<name>A0A6C0IBX0_9ZZZZ</name>
<organism evidence="2">
    <name type="scientific">viral metagenome</name>
    <dbReference type="NCBI Taxonomy" id="1070528"/>
    <lineage>
        <taxon>unclassified sequences</taxon>
        <taxon>metagenomes</taxon>
        <taxon>organismal metagenomes</taxon>
    </lineage>
</organism>
<dbReference type="InterPro" id="IPR011009">
    <property type="entry name" value="Kinase-like_dom_sf"/>
</dbReference>
<protein>
    <recommendedName>
        <fullName evidence="1">Protein kinase domain-containing protein</fullName>
    </recommendedName>
</protein>
<dbReference type="EMBL" id="MN740154">
    <property type="protein sequence ID" value="QHT90528.1"/>
    <property type="molecule type" value="Genomic_DNA"/>
</dbReference>
<evidence type="ECO:0000313" key="2">
    <source>
        <dbReference type="EMBL" id="QHT90528.1"/>
    </source>
</evidence>
<dbReference type="PROSITE" id="PS50011">
    <property type="entry name" value="PROTEIN_KINASE_DOM"/>
    <property type="match status" value="1"/>
</dbReference>
<reference evidence="2" key="1">
    <citation type="journal article" date="2020" name="Nature">
        <title>Giant virus diversity and host interactions through global metagenomics.</title>
        <authorList>
            <person name="Schulz F."/>
            <person name="Roux S."/>
            <person name="Paez-Espino D."/>
            <person name="Jungbluth S."/>
            <person name="Walsh D.A."/>
            <person name="Denef V.J."/>
            <person name="McMahon K.D."/>
            <person name="Konstantinidis K.T."/>
            <person name="Eloe-Fadrosh E.A."/>
            <person name="Kyrpides N.C."/>
            <person name="Woyke T."/>
        </authorList>
    </citation>
    <scope>NUCLEOTIDE SEQUENCE</scope>
    <source>
        <strain evidence="2">GVMAG-M-3300023184-68</strain>
    </source>
</reference>
<dbReference type="Gene3D" id="1.10.510.10">
    <property type="entry name" value="Transferase(Phosphotransferase) domain 1"/>
    <property type="match status" value="1"/>
</dbReference>
<dbReference type="PROSITE" id="PS00108">
    <property type="entry name" value="PROTEIN_KINASE_ST"/>
    <property type="match status" value="1"/>
</dbReference>
<sequence length="440" mass="51570">MSETSTKTNSYSNPEFVAEGAYGCIHRPSLHCEPNVKKNYRGKVSKLMKTTDAQKELKEYVFIDRADPNHNFYLGKPESCKLGIVPENRDPIQKCESKDKIMKNPSDFSLIILKDGGFDLQQFATMMLKQKVTEKNKQRVERVFLELKRIFMGIQVFLKNNIMHHDIKDQNIMYDEDKRRCNLIDFGLMENISHSIDLCTESKYGYAHYHWSYPFETEFLNKATFDQFIQLTPDEIHNYVDNITKQTWTDETYWLNVFNIQVNLSKEEKIQHFTVFYDFLLNKLKSMTHAQFVEKCFHTMDVYGLGIALLQFLNDLQKFVDKEFYIQAKTLFHRMITPNLLDRIEIQSAIDNYDSLLENNQIFAKHVPAPPVSIPKNNRFAFLYKNLSKSKTPSKKSMKNVVDRDPKPMLFKNTLKNITRKKETSLRPNSSGLCSNKATF</sequence>
<dbReference type="GO" id="GO:0044773">
    <property type="term" value="P:mitotic DNA damage checkpoint signaling"/>
    <property type="evidence" value="ECO:0007669"/>
    <property type="project" value="TreeGrafter"/>
</dbReference>
<dbReference type="GO" id="GO:0005524">
    <property type="term" value="F:ATP binding"/>
    <property type="evidence" value="ECO:0007669"/>
    <property type="project" value="InterPro"/>
</dbReference>
<dbReference type="SUPFAM" id="SSF56112">
    <property type="entry name" value="Protein kinase-like (PK-like)"/>
    <property type="match status" value="2"/>
</dbReference>
<dbReference type="PANTHER" id="PTHR44167:SF24">
    <property type="entry name" value="SERINE_THREONINE-PROTEIN KINASE CHK2"/>
    <property type="match status" value="1"/>
</dbReference>
<proteinExistence type="predicted"/>
<dbReference type="Pfam" id="PF00069">
    <property type="entry name" value="Pkinase"/>
    <property type="match status" value="1"/>
</dbReference>
<dbReference type="InterPro" id="IPR008271">
    <property type="entry name" value="Ser/Thr_kinase_AS"/>
</dbReference>
<evidence type="ECO:0000259" key="1">
    <source>
        <dbReference type="PROSITE" id="PS50011"/>
    </source>
</evidence>
<dbReference type="GO" id="GO:0005634">
    <property type="term" value="C:nucleus"/>
    <property type="evidence" value="ECO:0007669"/>
    <property type="project" value="TreeGrafter"/>
</dbReference>
<dbReference type="GO" id="GO:0004674">
    <property type="term" value="F:protein serine/threonine kinase activity"/>
    <property type="evidence" value="ECO:0007669"/>
    <property type="project" value="TreeGrafter"/>
</dbReference>
<dbReference type="GO" id="GO:0005737">
    <property type="term" value="C:cytoplasm"/>
    <property type="evidence" value="ECO:0007669"/>
    <property type="project" value="TreeGrafter"/>
</dbReference>
<dbReference type="AlphaFoldDB" id="A0A6C0IBX0"/>
<dbReference type="PANTHER" id="PTHR44167">
    <property type="entry name" value="OVARIAN-SPECIFIC SERINE/THREONINE-PROTEIN KINASE LOK-RELATED"/>
    <property type="match status" value="1"/>
</dbReference>